<dbReference type="InterPro" id="IPR036312">
    <property type="entry name" value="Bifun_inhib/LTP/seed_sf"/>
</dbReference>
<keyword evidence="1" id="KW-1133">Transmembrane helix</keyword>
<keyword evidence="4" id="KW-1185">Reference proteome</keyword>
<keyword evidence="1" id="KW-0472">Membrane</keyword>
<gene>
    <name evidence="3" type="ORF">LIER_13689</name>
</gene>
<name>A0AAV3Q0I7_LITER</name>
<dbReference type="InterPro" id="IPR016140">
    <property type="entry name" value="Bifunc_inhib/LTP/seed_store"/>
</dbReference>
<protein>
    <recommendedName>
        <fullName evidence="2">Bifunctional inhibitor/plant lipid transfer protein/seed storage helical domain-containing protein</fullName>
    </recommendedName>
</protein>
<proteinExistence type="predicted"/>
<dbReference type="Pfam" id="PF14368">
    <property type="entry name" value="LTP_2"/>
    <property type="match status" value="1"/>
</dbReference>
<dbReference type="SUPFAM" id="SSF47699">
    <property type="entry name" value="Bifunctional inhibitor/lipid-transfer protein/seed storage 2S albumin"/>
    <property type="match status" value="1"/>
</dbReference>
<dbReference type="PANTHER" id="PTHR33286:SF7">
    <property type="entry name" value="BIFUNCTIONAL INHIBITOR_PLANT LIPID TRANSFER PROTEIN_SEED STORAGE HELICAL DOMAIN-CONTAINING PROTEIN"/>
    <property type="match status" value="1"/>
</dbReference>
<evidence type="ECO:0000256" key="1">
    <source>
        <dbReference type="SAM" id="Phobius"/>
    </source>
</evidence>
<feature type="transmembrane region" description="Helical" evidence="1">
    <location>
        <begin position="29"/>
        <end position="48"/>
    </location>
</feature>
<keyword evidence="1" id="KW-0812">Transmembrane</keyword>
<dbReference type="PANTHER" id="PTHR33286">
    <property type="entry name" value="BIFUNCTIONAL INHIBITOR/LIPID-TRANSFER PROTEIN/SEED STORAGE 2S ALBUMIN SUPERFAMILY PROTEIN"/>
    <property type="match status" value="1"/>
</dbReference>
<evidence type="ECO:0000313" key="3">
    <source>
        <dbReference type="EMBL" id="GAA0156125.1"/>
    </source>
</evidence>
<evidence type="ECO:0000259" key="2">
    <source>
        <dbReference type="Pfam" id="PF14368"/>
    </source>
</evidence>
<dbReference type="EMBL" id="BAABME010002790">
    <property type="protein sequence ID" value="GAA0156125.1"/>
    <property type="molecule type" value="Genomic_DNA"/>
</dbReference>
<comment type="caution">
    <text evidence="3">The sequence shown here is derived from an EMBL/GenBank/DDBJ whole genome shotgun (WGS) entry which is preliminary data.</text>
</comment>
<sequence>MVLYKCKNHGIVRHQKRNMRGSSIKESPVLVKLLLKTLLCVMIILMMMNNHIQLAYGDISPTGCRQQRKGLENSCKPVIFGFKPSADCCAKVRGANFECICPYVTPKLISLIGLERAIKGIEGCGRPVPHHFKCGSKIQRS</sequence>
<feature type="domain" description="Bifunctional inhibitor/plant lipid transfer protein/seed storage helical" evidence="2">
    <location>
        <begin position="46"/>
        <end position="134"/>
    </location>
</feature>
<evidence type="ECO:0000313" key="4">
    <source>
        <dbReference type="Proteomes" id="UP001454036"/>
    </source>
</evidence>
<accession>A0AAV3Q0I7</accession>
<organism evidence="3 4">
    <name type="scientific">Lithospermum erythrorhizon</name>
    <name type="common">Purple gromwell</name>
    <name type="synonym">Lithospermum officinale var. erythrorhizon</name>
    <dbReference type="NCBI Taxonomy" id="34254"/>
    <lineage>
        <taxon>Eukaryota</taxon>
        <taxon>Viridiplantae</taxon>
        <taxon>Streptophyta</taxon>
        <taxon>Embryophyta</taxon>
        <taxon>Tracheophyta</taxon>
        <taxon>Spermatophyta</taxon>
        <taxon>Magnoliopsida</taxon>
        <taxon>eudicotyledons</taxon>
        <taxon>Gunneridae</taxon>
        <taxon>Pentapetalae</taxon>
        <taxon>asterids</taxon>
        <taxon>lamiids</taxon>
        <taxon>Boraginales</taxon>
        <taxon>Boraginaceae</taxon>
        <taxon>Boraginoideae</taxon>
        <taxon>Lithospermeae</taxon>
        <taxon>Lithospermum</taxon>
    </lineage>
</organism>
<dbReference type="Gene3D" id="1.10.110.10">
    <property type="entry name" value="Plant lipid-transfer and hydrophobic proteins"/>
    <property type="match status" value="1"/>
</dbReference>
<reference evidence="3 4" key="1">
    <citation type="submission" date="2024-01" db="EMBL/GenBank/DDBJ databases">
        <title>The complete chloroplast genome sequence of Lithospermum erythrorhizon: insights into the phylogenetic relationship among Boraginaceae species and the maternal lineages of purple gromwells.</title>
        <authorList>
            <person name="Okada T."/>
            <person name="Watanabe K."/>
        </authorList>
    </citation>
    <scope>NUCLEOTIDE SEQUENCE [LARGE SCALE GENOMIC DNA]</scope>
</reference>
<dbReference type="Proteomes" id="UP001454036">
    <property type="component" value="Unassembled WGS sequence"/>
</dbReference>
<dbReference type="AlphaFoldDB" id="A0AAV3Q0I7"/>